<reference evidence="3 4" key="1">
    <citation type="submission" date="2022-04" db="EMBL/GenBank/DDBJ databases">
        <title>Spirosoma sp. strain RP8 genome sequencing and assembly.</title>
        <authorList>
            <person name="Jung Y."/>
        </authorList>
    </citation>
    <scope>NUCLEOTIDE SEQUENCE [LARGE SCALE GENOMIC DNA]</scope>
    <source>
        <strain evidence="3 4">RP8</strain>
    </source>
</reference>
<evidence type="ECO:0000313" key="4">
    <source>
        <dbReference type="Proteomes" id="UP001202180"/>
    </source>
</evidence>
<evidence type="ECO:0000256" key="2">
    <source>
        <dbReference type="SAM" id="Phobius"/>
    </source>
</evidence>
<dbReference type="EMBL" id="JALPRF010000006">
    <property type="protein sequence ID" value="MCK8495153.1"/>
    <property type="molecule type" value="Genomic_DNA"/>
</dbReference>
<evidence type="ECO:0008006" key="5">
    <source>
        <dbReference type="Google" id="ProtNLM"/>
    </source>
</evidence>
<feature type="coiled-coil region" evidence="1">
    <location>
        <begin position="73"/>
        <end position="181"/>
    </location>
</feature>
<dbReference type="RefSeq" id="WP_248479843.1">
    <property type="nucleotide sequence ID" value="NZ_JALPRF010000006.1"/>
</dbReference>
<gene>
    <name evidence="3" type="ORF">M0L20_24995</name>
</gene>
<keyword evidence="2" id="KW-1133">Transmembrane helix</keyword>
<keyword evidence="2" id="KW-0472">Membrane</keyword>
<sequence length="316" mass="35509">MEVEATSKKQEVLNLTVGALAGILALLVYLFIGSRNETLEVQKLLTSKVEQFALTQNKLDSISTVLDKKIVEVRQLGGSVTELERIKRQLENDKKKLKYDLSFSVQKYTLKIKDYQNFLVLNEEDIRKLKDENGQLRNQARVLEEEKQTILSENEGLRSEKAALTQTVVDYSAQNADLKDKVTLASAMKAVNVKVNALASNGRERDGGSYKASRIDRLKISFIMPSNPVALKNNKDIYVRILDTNGAVVSETGIGGVLWFEGREIGYSIRQSVPFENNDQQVDILFRRDTAYKPGNYSVELYSEGFRIGNGSFAVK</sequence>
<organism evidence="3 4">
    <name type="scientific">Spirosoma liriopis</name>
    <dbReference type="NCBI Taxonomy" id="2937440"/>
    <lineage>
        <taxon>Bacteria</taxon>
        <taxon>Pseudomonadati</taxon>
        <taxon>Bacteroidota</taxon>
        <taxon>Cytophagia</taxon>
        <taxon>Cytophagales</taxon>
        <taxon>Cytophagaceae</taxon>
        <taxon>Spirosoma</taxon>
    </lineage>
</organism>
<name>A0ABT0HSJ3_9BACT</name>
<proteinExistence type="predicted"/>
<keyword evidence="1" id="KW-0175">Coiled coil</keyword>
<protein>
    <recommendedName>
        <fullName evidence="5">Chromosome partitioning protein ParA</fullName>
    </recommendedName>
</protein>
<keyword evidence="2" id="KW-0812">Transmembrane</keyword>
<dbReference type="Proteomes" id="UP001202180">
    <property type="component" value="Unassembled WGS sequence"/>
</dbReference>
<feature type="transmembrane region" description="Helical" evidence="2">
    <location>
        <begin position="12"/>
        <end position="32"/>
    </location>
</feature>
<comment type="caution">
    <text evidence="3">The sequence shown here is derived from an EMBL/GenBank/DDBJ whole genome shotgun (WGS) entry which is preliminary data.</text>
</comment>
<evidence type="ECO:0000313" key="3">
    <source>
        <dbReference type="EMBL" id="MCK8495153.1"/>
    </source>
</evidence>
<accession>A0ABT0HSJ3</accession>
<keyword evidence="4" id="KW-1185">Reference proteome</keyword>
<evidence type="ECO:0000256" key="1">
    <source>
        <dbReference type="SAM" id="Coils"/>
    </source>
</evidence>